<keyword evidence="4" id="KW-1185">Reference proteome</keyword>
<dbReference type="Gene3D" id="6.20.50.110">
    <property type="entry name" value="Methyltransferase, zinc-binding domain"/>
    <property type="match status" value="1"/>
</dbReference>
<protein>
    <submittedName>
        <fullName evidence="3">Methyltransferase domain-containing protein</fullName>
    </submittedName>
</protein>
<dbReference type="Pfam" id="PF08484">
    <property type="entry name" value="Methyltransf_14"/>
    <property type="match status" value="1"/>
</dbReference>
<accession>A0ABR6WL84</accession>
<dbReference type="InterPro" id="IPR013691">
    <property type="entry name" value="MeTrfase_14"/>
</dbReference>
<evidence type="ECO:0000259" key="1">
    <source>
        <dbReference type="Pfam" id="PF08421"/>
    </source>
</evidence>
<keyword evidence="3" id="KW-0489">Methyltransferase</keyword>
<feature type="domain" description="Methyltransferase putative zinc binding" evidence="1">
    <location>
        <begin position="11"/>
        <end position="67"/>
    </location>
</feature>
<dbReference type="RefSeq" id="WP_148604962.1">
    <property type="nucleotide sequence ID" value="NZ_RXYB01000017.1"/>
</dbReference>
<comment type="caution">
    <text evidence="3">The sequence shown here is derived from an EMBL/GenBank/DDBJ whole genome shotgun (WGS) entry which is preliminary data.</text>
</comment>
<dbReference type="Pfam" id="PF13489">
    <property type="entry name" value="Methyltransf_23"/>
    <property type="match status" value="1"/>
</dbReference>
<evidence type="ECO:0000259" key="2">
    <source>
        <dbReference type="Pfam" id="PF08484"/>
    </source>
</evidence>
<dbReference type="InterPro" id="IPR029063">
    <property type="entry name" value="SAM-dependent_MTases_sf"/>
</dbReference>
<keyword evidence="3" id="KW-0808">Transferase</keyword>
<dbReference type="Gene3D" id="3.40.50.150">
    <property type="entry name" value="Vaccinia Virus protein VP39"/>
    <property type="match status" value="1"/>
</dbReference>
<dbReference type="PANTHER" id="PTHR43861:SF5">
    <property type="entry name" value="BLL5978 PROTEIN"/>
    <property type="match status" value="1"/>
</dbReference>
<organism evidence="3 4">
    <name type="scientific">Acetobacterium tundrae</name>
    <dbReference type="NCBI Taxonomy" id="132932"/>
    <lineage>
        <taxon>Bacteria</taxon>
        <taxon>Bacillati</taxon>
        <taxon>Bacillota</taxon>
        <taxon>Clostridia</taxon>
        <taxon>Eubacteriales</taxon>
        <taxon>Eubacteriaceae</taxon>
        <taxon>Acetobacterium</taxon>
    </lineage>
</organism>
<dbReference type="Gene3D" id="3.40.50.720">
    <property type="entry name" value="NAD(P)-binding Rossmann-like Domain"/>
    <property type="match status" value="1"/>
</dbReference>
<proteinExistence type="predicted"/>
<dbReference type="InterPro" id="IPR013630">
    <property type="entry name" value="Methyltransf_Zn-bd_dom_put"/>
</dbReference>
<dbReference type="EMBL" id="WJBB01000008">
    <property type="protein sequence ID" value="MBC3797051.1"/>
    <property type="molecule type" value="Genomic_DNA"/>
</dbReference>
<dbReference type="Proteomes" id="UP000653358">
    <property type="component" value="Unassembled WGS sequence"/>
</dbReference>
<dbReference type="Pfam" id="PF08421">
    <property type="entry name" value="Methyltransf_13"/>
    <property type="match status" value="1"/>
</dbReference>
<dbReference type="PANTHER" id="PTHR43861">
    <property type="entry name" value="TRANS-ACONITATE 2-METHYLTRANSFERASE-RELATED"/>
    <property type="match status" value="1"/>
</dbReference>
<feature type="domain" description="C-methyltransferase" evidence="2">
    <location>
        <begin position="285"/>
        <end position="390"/>
    </location>
</feature>
<evidence type="ECO:0000313" key="4">
    <source>
        <dbReference type="Proteomes" id="UP000653358"/>
    </source>
</evidence>
<dbReference type="InterPro" id="IPR038576">
    <property type="entry name" value="Methyltransf_Zn-bd_dom_put_sf"/>
</dbReference>
<name>A0ABR6WL84_9FIRM</name>
<dbReference type="GO" id="GO:0032259">
    <property type="term" value="P:methylation"/>
    <property type="evidence" value="ECO:0007669"/>
    <property type="project" value="UniProtKB-KW"/>
</dbReference>
<gene>
    <name evidence="3" type="ORF">GH807_08320</name>
</gene>
<evidence type="ECO:0000313" key="3">
    <source>
        <dbReference type="EMBL" id="MBC3797051.1"/>
    </source>
</evidence>
<dbReference type="SUPFAM" id="SSF53335">
    <property type="entry name" value="S-adenosyl-L-methionine-dependent methyltransferases"/>
    <property type="match status" value="1"/>
</dbReference>
<dbReference type="GO" id="GO:0008168">
    <property type="term" value="F:methyltransferase activity"/>
    <property type="evidence" value="ECO:0007669"/>
    <property type="project" value="UniProtKB-KW"/>
</dbReference>
<dbReference type="CDD" id="cd02440">
    <property type="entry name" value="AdoMet_MTases"/>
    <property type="match status" value="1"/>
</dbReference>
<reference evidence="3 4" key="1">
    <citation type="journal article" date="2020" name="mSystems">
        <title>Defining Genomic and Predicted Metabolic Features of the Acetobacterium Genus.</title>
        <authorList>
            <person name="Ross D.E."/>
            <person name="Marshall C.W."/>
            <person name="Gulliver D."/>
            <person name="May H.D."/>
            <person name="Norman R.S."/>
        </authorList>
    </citation>
    <scope>NUCLEOTIDE SEQUENCE [LARGE SCALE GENOMIC DNA]</scope>
    <source>
        <strain evidence="3 4">DSM 9173</strain>
    </source>
</reference>
<sequence length="404" mass="45928">MEVAINRRANCRACKGTDLRKCLKLENMPLTDDLRSQQNQGLEFFHDIEVFTCEDCGLTQTLDEVELTNYYNDYCYTSSNSNFAKDFMKCLANELYSKFCFDSNCKVIEVGSGDGAQLSFFKLLGADVYGVEPSEILCNVSRENGIPVYQGFFEKETIQYLPETLKPANIVLATYTFDHIPEPSDFLDSTREILDPDTGILVLEIHDLDKIIKRKEFCLFEHEHYIYMTKNTLSHLLKIHSFEPVTFDLLSDSQKRGNSLLVVAKPVKSKHVKSSIKIDKYEIQKTMTLTKEIGQAIEDIDKFIENMVNCGKKIAGYGAGGRGVMTLAALSKAQHMKYLCDQNESFHGYFTPKSNIQIVSPRMLKDKPVDVLLVFSFGYIDEIKNQVSKYNPNMEIISLLDVIG</sequence>